<protein>
    <recommendedName>
        <fullName evidence="5">Dipeptidase</fullName>
    </recommendedName>
</protein>
<reference evidence="3 4" key="1">
    <citation type="journal article" date="2023" name="Commun. Biol.">
        <title>Genome analysis of Parmales, the sister group of diatoms, reveals the evolutionary specialization of diatoms from phago-mixotrophs to photoautotrophs.</title>
        <authorList>
            <person name="Ban H."/>
            <person name="Sato S."/>
            <person name="Yoshikawa S."/>
            <person name="Yamada K."/>
            <person name="Nakamura Y."/>
            <person name="Ichinomiya M."/>
            <person name="Sato N."/>
            <person name="Blanc-Mathieu R."/>
            <person name="Endo H."/>
            <person name="Kuwata A."/>
            <person name="Ogata H."/>
        </authorList>
    </citation>
    <scope>NUCLEOTIDE SEQUENCE [LARGE SCALE GENOMIC DNA]</scope>
</reference>
<organism evidence="3 4">
    <name type="scientific">Tetraparma gracilis</name>
    <dbReference type="NCBI Taxonomy" id="2962635"/>
    <lineage>
        <taxon>Eukaryota</taxon>
        <taxon>Sar</taxon>
        <taxon>Stramenopiles</taxon>
        <taxon>Ochrophyta</taxon>
        <taxon>Bolidophyceae</taxon>
        <taxon>Parmales</taxon>
        <taxon>Triparmaceae</taxon>
        <taxon>Tetraparma</taxon>
    </lineage>
</organism>
<dbReference type="PANTHER" id="PTHR12994">
    <property type="entry name" value="SECERNIN"/>
    <property type="match status" value="1"/>
</dbReference>
<dbReference type="InterPro" id="IPR005322">
    <property type="entry name" value="Peptidase_C69"/>
</dbReference>
<evidence type="ECO:0000256" key="2">
    <source>
        <dbReference type="SAM" id="SignalP"/>
    </source>
</evidence>
<evidence type="ECO:0000313" key="3">
    <source>
        <dbReference type="EMBL" id="GMI34751.1"/>
    </source>
</evidence>
<keyword evidence="4" id="KW-1185">Reference proteome</keyword>
<comment type="similarity">
    <text evidence="1">Belongs to the peptidase C69 family. Secernin subfamily.</text>
</comment>
<sequence>MLARLLPLLAVAPGALACTNILVSPHASTDHESMIAYNADSASLYGSLYHYPASKNPEGTMRDVYDWDTGTYLGQVPEAPVTHNVVGNVNSAGLSIGETTFGGLEDLCSPYPGSIVDYGSLIWMTLQRASSAVEAIHTMDMLMNTYGYASEGESFSISDAEGVWVMEVIGKGEGELGAVWVAQRVPDGSVCSHANQARIRTFARDDPKNSLYAKDVVTFARKMGLYDGADEDFSFSDVYDPVTFEGARFCEGRVWSFYSSLLGQSFADEYEDYVTGKNLTNRMPLFVTPPEKLSAADVMHHMRNHFEDSALAFDEDVGSGAFNLPYRWRPLTWTVESDPDNSYVNERAIGTQQTGWNFVSVIRPSMPKALQAVIWFGVDDSATTVRVPVYGAATRVPPSFAGAGAQDGVVPPMMTFSTDSAFYVFNLAANWAYSRWADIYPVMLERILDAEAGLAAGLKKVDDEVLVMAQNGDMGGAVEAATEWGVQAGDKLTKEWFNFFGELFVRFRDGYDIQQDLNDPECGCSVGGDGYNKDTYERIVAETGDQYKELGGGGGEHAVGPTADEKISRKTKSKLALKAFL</sequence>
<dbReference type="PANTHER" id="PTHR12994:SF17">
    <property type="entry name" value="LD30995P"/>
    <property type="match status" value="1"/>
</dbReference>
<dbReference type="Pfam" id="PF03577">
    <property type="entry name" value="Peptidase_C69"/>
    <property type="match status" value="1"/>
</dbReference>
<dbReference type="Proteomes" id="UP001165060">
    <property type="component" value="Unassembled WGS sequence"/>
</dbReference>
<name>A0ABQ6MW59_9STRA</name>
<accession>A0ABQ6MW59</accession>
<dbReference type="EMBL" id="BRYB01003329">
    <property type="protein sequence ID" value="GMI34751.1"/>
    <property type="molecule type" value="Genomic_DNA"/>
</dbReference>
<evidence type="ECO:0000313" key="4">
    <source>
        <dbReference type="Proteomes" id="UP001165060"/>
    </source>
</evidence>
<keyword evidence="2" id="KW-0732">Signal</keyword>
<dbReference type="PROSITE" id="PS51257">
    <property type="entry name" value="PROKAR_LIPOPROTEIN"/>
    <property type="match status" value="1"/>
</dbReference>
<gene>
    <name evidence="3" type="ORF">TeGR_g14725</name>
</gene>
<comment type="caution">
    <text evidence="3">The sequence shown here is derived from an EMBL/GenBank/DDBJ whole genome shotgun (WGS) entry which is preliminary data.</text>
</comment>
<dbReference type="Gene3D" id="3.60.60.10">
    <property type="entry name" value="Penicillin V Acylase, Chain A"/>
    <property type="match status" value="1"/>
</dbReference>
<evidence type="ECO:0008006" key="5">
    <source>
        <dbReference type="Google" id="ProtNLM"/>
    </source>
</evidence>
<feature type="signal peptide" evidence="2">
    <location>
        <begin position="1"/>
        <end position="17"/>
    </location>
</feature>
<evidence type="ECO:0000256" key="1">
    <source>
        <dbReference type="ARBA" id="ARBA00005705"/>
    </source>
</evidence>
<proteinExistence type="inferred from homology"/>
<feature type="chain" id="PRO_5045362245" description="Dipeptidase" evidence="2">
    <location>
        <begin position="18"/>
        <end position="581"/>
    </location>
</feature>